<protein>
    <recommendedName>
        <fullName evidence="7">PTS system glucose-specific EIIA component</fullName>
    </recommendedName>
    <alternativeName>
        <fullName evidence="10">EIIA-Glc</fullName>
    </alternativeName>
    <alternativeName>
        <fullName evidence="9">EIII-Glc</fullName>
    </alternativeName>
    <alternativeName>
        <fullName evidence="8">Glucose-specific phosphotransferase enzyme IIA component</fullName>
    </alternativeName>
</protein>
<dbReference type="InterPro" id="IPR001127">
    <property type="entry name" value="PTS_EIIA_1_perm"/>
</dbReference>
<feature type="domain" description="PTS EIIA type-1" evidence="11">
    <location>
        <begin position="35"/>
        <end position="141"/>
    </location>
</feature>
<dbReference type="FunFam" id="2.70.70.10:FF:000001">
    <property type="entry name" value="PTS system glucose-specific IIA component"/>
    <property type="match status" value="1"/>
</dbReference>
<evidence type="ECO:0000256" key="1">
    <source>
        <dbReference type="ARBA" id="ARBA00004496"/>
    </source>
</evidence>
<name>A0A662ZFQ3_9GAMM</name>
<dbReference type="InterPro" id="IPR050890">
    <property type="entry name" value="PTS_EIIA_component"/>
</dbReference>
<dbReference type="GO" id="GO:0009401">
    <property type="term" value="P:phosphoenolpyruvate-dependent sugar phosphotransferase system"/>
    <property type="evidence" value="ECO:0007669"/>
    <property type="project" value="UniProtKB-KW"/>
</dbReference>
<keyword evidence="3" id="KW-0762">Sugar transport</keyword>
<comment type="subcellular location">
    <subcellularLocation>
        <location evidence="1">Cytoplasm</location>
    </subcellularLocation>
</comment>
<dbReference type="Proteomes" id="UP000243745">
    <property type="component" value="Unassembled WGS sequence"/>
</dbReference>
<dbReference type="SUPFAM" id="SSF51261">
    <property type="entry name" value="Duplicated hybrid motif"/>
    <property type="match status" value="1"/>
</dbReference>
<dbReference type="InterPro" id="IPR011055">
    <property type="entry name" value="Dup_hybrid_motif"/>
</dbReference>
<keyword evidence="2" id="KW-0813">Transport</keyword>
<evidence type="ECO:0000313" key="13">
    <source>
        <dbReference type="Proteomes" id="UP000243745"/>
    </source>
</evidence>
<gene>
    <name evidence="12" type="ORF">SAMN02910344_00142</name>
</gene>
<sequence>MWFNFKLSKEDENDADLTLLAPISGTAIPIEDVPDVVFSEKIVGDGIAIKPTSNKVVAPCDCVVESIFKTKHALILKTIPYDLLLFIHIGIDTVDLGSNEIFSPVVKEGDIIKAGESIMDFNLELLQKRLKSTISPILISANSLPNLISLEKMTERCTHGSTPIMKIRIKNNNENAKEDQPQR</sequence>
<reference evidence="12 13" key="1">
    <citation type="submission" date="2016-10" db="EMBL/GenBank/DDBJ databases">
        <authorList>
            <person name="Varghese N."/>
            <person name="Submissions S."/>
        </authorList>
    </citation>
    <scope>NUCLEOTIDE SEQUENCE [LARGE SCALE GENOMIC DNA]</scope>
    <source>
        <strain evidence="12 13">DSM 1361</strain>
    </source>
</reference>
<evidence type="ECO:0000256" key="7">
    <source>
        <dbReference type="ARBA" id="ARBA00039163"/>
    </source>
</evidence>
<evidence type="ECO:0000256" key="3">
    <source>
        <dbReference type="ARBA" id="ARBA00022597"/>
    </source>
</evidence>
<evidence type="ECO:0000256" key="10">
    <source>
        <dbReference type="ARBA" id="ARBA00042873"/>
    </source>
</evidence>
<dbReference type="NCBIfam" id="TIGR00830">
    <property type="entry name" value="PTBA"/>
    <property type="match status" value="1"/>
</dbReference>
<proteinExistence type="predicted"/>
<evidence type="ECO:0000259" key="11">
    <source>
        <dbReference type="PROSITE" id="PS51093"/>
    </source>
</evidence>
<dbReference type="GO" id="GO:0016301">
    <property type="term" value="F:kinase activity"/>
    <property type="evidence" value="ECO:0007669"/>
    <property type="project" value="UniProtKB-KW"/>
</dbReference>
<dbReference type="RefSeq" id="WP_051621742.1">
    <property type="nucleotide sequence ID" value="NZ_FOXF01000002.1"/>
</dbReference>
<keyword evidence="13" id="KW-1185">Reference proteome</keyword>
<dbReference type="AlphaFoldDB" id="A0A662ZFQ3"/>
<dbReference type="PANTHER" id="PTHR45008">
    <property type="entry name" value="PTS SYSTEM GLUCOSE-SPECIFIC EIIA COMPONENT"/>
    <property type="match status" value="1"/>
</dbReference>
<evidence type="ECO:0000256" key="4">
    <source>
        <dbReference type="ARBA" id="ARBA00022679"/>
    </source>
</evidence>
<evidence type="ECO:0000256" key="9">
    <source>
        <dbReference type="ARBA" id="ARBA00042526"/>
    </source>
</evidence>
<keyword evidence="5" id="KW-0598">Phosphotransferase system</keyword>
<dbReference type="PANTHER" id="PTHR45008:SF1">
    <property type="entry name" value="PTS SYSTEM GLUCOSE-SPECIFIC EIIA COMPONENT"/>
    <property type="match status" value="1"/>
</dbReference>
<keyword evidence="6" id="KW-0418">Kinase</keyword>
<keyword evidence="4" id="KW-0808">Transferase</keyword>
<evidence type="ECO:0000256" key="8">
    <source>
        <dbReference type="ARBA" id="ARBA00042296"/>
    </source>
</evidence>
<dbReference type="Gene3D" id="2.70.70.10">
    <property type="entry name" value="Glucose Permease (Domain IIA)"/>
    <property type="match status" value="1"/>
</dbReference>
<evidence type="ECO:0000313" key="12">
    <source>
        <dbReference type="EMBL" id="SFP00431.1"/>
    </source>
</evidence>
<evidence type="ECO:0000256" key="5">
    <source>
        <dbReference type="ARBA" id="ARBA00022683"/>
    </source>
</evidence>
<organism evidence="12 13">
    <name type="scientific">Ruminobacter amylophilus</name>
    <dbReference type="NCBI Taxonomy" id="867"/>
    <lineage>
        <taxon>Bacteria</taxon>
        <taxon>Pseudomonadati</taxon>
        <taxon>Pseudomonadota</taxon>
        <taxon>Gammaproteobacteria</taxon>
        <taxon>Aeromonadales</taxon>
        <taxon>Succinivibrionaceae</taxon>
        <taxon>Ruminobacter</taxon>
    </lineage>
</organism>
<dbReference type="EMBL" id="FOXF01000002">
    <property type="protein sequence ID" value="SFP00431.1"/>
    <property type="molecule type" value="Genomic_DNA"/>
</dbReference>
<evidence type="ECO:0000256" key="6">
    <source>
        <dbReference type="ARBA" id="ARBA00022777"/>
    </source>
</evidence>
<evidence type="ECO:0000256" key="2">
    <source>
        <dbReference type="ARBA" id="ARBA00022448"/>
    </source>
</evidence>
<dbReference type="GO" id="GO:0005737">
    <property type="term" value="C:cytoplasm"/>
    <property type="evidence" value="ECO:0007669"/>
    <property type="project" value="UniProtKB-SubCell"/>
</dbReference>
<dbReference type="Pfam" id="PF00358">
    <property type="entry name" value="PTS_EIIA_1"/>
    <property type="match status" value="1"/>
</dbReference>
<accession>A0A662ZFQ3</accession>
<dbReference type="PROSITE" id="PS51093">
    <property type="entry name" value="PTS_EIIA_TYPE_1"/>
    <property type="match status" value="1"/>
</dbReference>
<dbReference type="OrthoDB" id="7571469at2"/>